<dbReference type="RefSeq" id="WP_349660976.1">
    <property type="nucleotide sequence ID" value="NZ_JBEGDG010000015.1"/>
</dbReference>
<evidence type="ECO:0000313" key="2">
    <source>
        <dbReference type="Proteomes" id="UP001478862"/>
    </source>
</evidence>
<accession>A0ABV1MVJ0</accession>
<dbReference type="Proteomes" id="UP001478862">
    <property type="component" value="Unassembled WGS sequence"/>
</dbReference>
<proteinExistence type="predicted"/>
<evidence type="ECO:0000313" key="1">
    <source>
        <dbReference type="EMBL" id="MEQ6356531.1"/>
    </source>
</evidence>
<comment type="caution">
    <text evidence="1">The sequence shown here is derived from an EMBL/GenBank/DDBJ whole genome shotgun (WGS) entry which is preliminary data.</text>
</comment>
<name>A0ABV1MVJ0_9BACI</name>
<gene>
    <name evidence="1" type="ORF">ABNX05_18060</name>
</gene>
<organism evidence="1 2">
    <name type="scientific">Lysinibacillus zambalensis</name>
    <dbReference type="NCBI Taxonomy" id="3160866"/>
    <lineage>
        <taxon>Bacteria</taxon>
        <taxon>Bacillati</taxon>
        <taxon>Bacillota</taxon>
        <taxon>Bacilli</taxon>
        <taxon>Bacillales</taxon>
        <taxon>Bacillaceae</taxon>
        <taxon>Lysinibacillus</taxon>
    </lineage>
</organism>
<reference evidence="1 2" key="1">
    <citation type="submission" date="2024-06" db="EMBL/GenBank/DDBJ databases">
        <title>Lysinibacillus zambalefons sp. nov., a Novel Firmicute Isolated from the Poon Bato Zambales Hyperalkaline Spring.</title>
        <authorList>
            <person name="Aja J.A."/>
            <person name="Lazaro J.E.H."/>
            <person name="Llorin L.D."/>
            <person name="Lim K.R."/>
            <person name="Teodosio J."/>
            <person name="Dalisay D.S."/>
        </authorList>
    </citation>
    <scope>NUCLEOTIDE SEQUENCE [LARGE SCALE GENOMIC DNA]</scope>
    <source>
        <strain evidence="1 2">M3</strain>
    </source>
</reference>
<protein>
    <submittedName>
        <fullName evidence="1">Uncharacterized protein</fullName>
    </submittedName>
</protein>
<sequence>MNNEIVKNENAENESLSKQKLVSIISQDVWGYAQVDFIKKMISIICVLTIEVSGGAYEPSNYKIDILNMPAYPYKFLIFTRMKRVKSRS</sequence>
<dbReference type="EMBL" id="JBEGDG010000015">
    <property type="protein sequence ID" value="MEQ6356531.1"/>
    <property type="molecule type" value="Genomic_DNA"/>
</dbReference>
<keyword evidence="2" id="KW-1185">Reference proteome</keyword>